<dbReference type="Pfam" id="PF00240">
    <property type="entry name" value="ubiquitin"/>
    <property type="match status" value="1"/>
</dbReference>
<dbReference type="GO" id="GO:0043161">
    <property type="term" value="P:proteasome-mediated ubiquitin-dependent protein catabolic process"/>
    <property type="evidence" value="ECO:0007669"/>
    <property type="project" value="InterPro"/>
</dbReference>
<dbReference type="PROSITE" id="PS00972">
    <property type="entry name" value="USP_1"/>
    <property type="match status" value="1"/>
</dbReference>
<comment type="catalytic activity">
    <reaction evidence="1 6">
        <text>Thiol-dependent hydrolysis of ester, thioester, amide, peptide and isopeptide bonds formed by the C-terminal Gly of ubiquitin (a 76-residue protein attached to proteins as an intracellular targeting signal).</text>
        <dbReference type="EC" id="3.4.19.12"/>
    </reaction>
</comment>
<dbReference type="SUPFAM" id="SSF54001">
    <property type="entry name" value="Cysteine proteinases"/>
    <property type="match status" value="1"/>
</dbReference>
<dbReference type="InterPro" id="IPR000626">
    <property type="entry name" value="Ubiquitin-like_dom"/>
</dbReference>
<dbReference type="GO" id="GO:0004843">
    <property type="term" value="F:cysteine-type deubiquitinase activity"/>
    <property type="evidence" value="ECO:0007669"/>
    <property type="project" value="UniProtKB-UniRule"/>
</dbReference>
<dbReference type="GeneID" id="63784118"/>
<dbReference type="GO" id="GO:0016579">
    <property type="term" value="P:protein deubiquitination"/>
    <property type="evidence" value="ECO:0007669"/>
    <property type="project" value="InterPro"/>
</dbReference>
<evidence type="ECO:0000256" key="5">
    <source>
        <dbReference type="ARBA" id="ARBA00022807"/>
    </source>
</evidence>
<dbReference type="InterPro" id="IPR001394">
    <property type="entry name" value="Peptidase_C19_UCH"/>
</dbReference>
<evidence type="ECO:0000256" key="4">
    <source>
        <dbReference type="ARBA" id="ARBA00022801"/>
    </source>
</evidence>
<evidence type="ECO:0000256" key="2">
    <source>
        <dbReference type="ARBA" id="ARBA00022670"/>
    </source>
</evidence>
<dbReference type="InterPro" id="IPR018200">
    <property type="entry name" value="USP_CS"/>
</dbReference>
<evidence type="ECO:0000256" key="1">
    <source>
        <dbReference type="ARBA" id="ARBA00000707"/>
    </source>
</evidence>
<dbReference type="InterPro" id="IPR044635">
    <property type="entry name" value="UBP14-like"/>
</dbReference>
<dbReference type="Pfam" id="PF00443">
    <property type="entry name" value="UCH"/>
    <property type="match status" value="1"/>
</dbReference>
<dbReference type="EMBL" id="MCFI01000002">
    <property type="protein sequence ID" value="ORY86900.1"/>
    <property type="molecule type" value="Genomic_DNA"/>
</dbReference>
<accession>A0A1Y2FSB6</accession>
<comment type="similarity">
    <text evidence="6">Belongs to the peptidase C19 family.</text>
</comment>
<proteinExistence type="inferred from homology"/>
<evidence type="ECO:0000313" key="10">
    <source>
        <dbReference type="Proteomes" id="UP000193685"/>
    </source>
</evidence>
<evidence type="ECO:0000259" key="8">
    <source>
        <dbReference type="PROSITE" id="PS50235"/>
    </source>
</evidence>
<feature type="domain" description="USP" evidence="8">
    <location>
        <begin position="104"/>
        <end position="470"/>
    </location>
</feature>
<dbReference type="PROSITE" id="PS00973">
    <property type="entry name" value="USP_2"/>
    <property type="match status" value="1"/>
</dbReference>
<keyword evidence="10" id="KW-1185">Reference proteome</keyword>
<evidence type="ECO:0000313" key="9">
    <source>
        <dbReference type="EMBL" id="ORY86900.1"/>
    </source>
</evidence>
<dbReference type="OrthoDB" id="333239at2759"/>
<keyword evidence="3 6" id="KW-0833">Ubl conjugation pathway</keyword>
<dbReference type="InterPro" id="IPR028889">
    <property type="entry name" value="USP"/>
</dbReference>
<dbReference type="InterPro" id="IPR029071">
    <property type="entry name" value="Ubiquitin-like_domsf"/>
</dbReference>
<dbReference type="GO" id="GO:0070628">
    <property type="term" value="F:proteasome binding"/>
    <property type="evidence" value="ECO:0007669"/>
    <property type="project" value="TreeGrafter"/>
</dbReference>
<evidence type="ECO:0000259" key="7">
    <source>
        <dbReference type="PROSITE" id="PS50053"/>
    </source>
</evidence>
<keyword evidence="4 6" id="KW-0378">Hydrolase</keyword>
<dbReference type="PROSITE" id="PS50053">
    <property type="entry name" value="UBIQUITIN_2"/>
    <property type="match status" value="1"/>
</dbReference>
<dbReference type="SUPFAM" id="SSF54236">
    <property type="entry name" value="Ubiquitin-like"/>
    <property type="match status" value="1"/>
</dbReference>
<sequence>MTIPITIKWAGNKPFTVDVDTAESGHTLKLQIYSLTGVDPDRQKILVKGGPLKDDAALDTLGFKAGTSLMMMGSSTALPQKVAQPKFVEDMDAAELAKQTQSPPGLENLGNTCYMNSTLQLLRKVPELQEELTAYGGGNLTGSLRDLYKSMSGTSDPIHPVMFLSSLRQAFPQFAERSRSGMGYAQQDAEECWSQIMHTLRQNLKPAAGEQVQSALDRFMGGKLQVTQTCDETTEEPAVDSIEEFIKLNCHISGTTNFMLDGIRDGLTDKVEKHSQVLGRNAVFTKKAAVSRLPKYLSVNFVRFFYKAGVQKKAKILRKVGFPFDLDATPICTEALQATMAPIRDRVREVQKQEEDDERARKRAKTQELASEVPATEAIDLQKEVDGLLTEEMKQDPGANHCGLYELIGVLTHSGASADSGHYQAWMKGDKDDWYRFNDDKVSVVTKEKIETLAGGGEADAIYIALYKSKF</sequence>
<evidence type="ECO:0000256" key="3">
    <source>
        <dbReference type="ARBA" id="ARBA00022786"/>
    </source>
</evidence>
<dbReference type="EC" id="3.4.19.12" evidence="6"/>
<keyword evidence="5 6" id="KW-0788">Thiol protease</keyword>
<dbReference type="GO" id="GO:0061136">
    <property type="term" value="P:regulation of proteasomal protein catabolic process"/>
    <property type="evidence" value="ECO:0007669"/>
    <property type="project" value="TreeGrafter"/>
</dbReference>
<organism evidence="9 10">
    <name type="scientific">Protomyces lactucae-debilis</name>
    <dbReference type="NCBI Taxonomy" id="2754530"/>
    <lineage>
        <taxon>Eukaryota</taxon>
        <taxon>Fungi</taxon>
        <taxon>Dikarya</taxon>
        <taxon>Ascomycota</taxon>
        <taxon>Taphrinomycotina</taxon>
        <taxon>Taphrinomycetes</taxon>
        <taxon>Taphrinales</taxon>
        <taxon>Protomycetaceae</taxon>
        <taxon>Protomyces</taxon>
    </lineage>
</organism>
<dbReference type="PROSITE" id="PS50235">
    <property type="entry name" value="USP_3"/>
    <property type="match status" value="1"/>
</dbReference>
<protein>
    <recommendedName>
        <fullName evidence="6">Ubiquitin carboxyl-terminal hydrolase</fullName>
        <ecNumber evidence="6">3.4.19.12</ecNumber>
    </recommendedName>
</protein>
<dbReference type="PANTHER" id="PTHR43982">
    <property type="entry name" value="UBIQUITIN CARBOXYL-TERMINAL HYDROLASE"/>
    <property type="match status" value="1"/>
</dbReference>
<name>A0A1Y2FSB6_PROLT</name>
<dbReference type="InterPro" id="IPR038765">
    <property type="entry name" value="Papain-like_cys_pep_sf"/>
</dbReference>
<dbReference type="CDD" id="cd02657">
    <property type="entry name" value="Peptidase_C19A"/>
    <property type="match status" value="1"/>
</dbReference>
<dbReference type="OMA" id="RKVQFPF"/>
<dbReference type="SMART" id="SM00213">
    <property type="entry name" value="UBQ"/>
    <property type="match status" value="1"/>
</dbReference>
<dbReference type="CDD" id="cd16104">
    <property type="entry name" value="Ubl_USP14_like"/>
    <property type="match status" value="1"/>
</dbReference>
<dbReference type="AlphaFoldDB" id="A0A1Y2FSB6"/>
<feature type="domain" description="Ubiquitin-like" evidence="7">
    <location>
        <begin position="3"/>
        <end position="72"/>
    </location>
</feature>
<dbReference type="Proteomes" id="UP000193685">
    <property type="component" value="Unassembled WGS sequence"/>
</dbReference>
<dbReference type="RefSeq" id="XP_040727756.1">
    <property type="nucleotide sequence ID" value="XM_040867519.1"/>
</dbReference>
<evidence type="ECO:0000256" key="6">
    <source>
        <dbReference type="RuleBase" id="RU366025"/>
    </source>
</evidence>
<comment type="caution">
    <text evidence="9">The sequence shown here is derived from an EMBL/GenBank/DDBJ whole genome shotgun (WGS) entry which is preliminary data.</text>
</comment>
<reference evidence="9 10" key="1">
    <citation type="submission" date="2016-07" db="EMBL/GenBank/DDBJ databases">
        <title>Pervasive Adenine N6-methylation of Active Genes in Fungi.</title>
        <authorList>
            <consortium name="DOE Joint Genome Institute"/>
            <person name="Mondo S.J."/>
            <person name="Dannebaum R.O."/>
            <person name="Kuo R.C."/>
            <person name="Labutti K."/>
            <person name="Haridas S."/>
            <person name="Kuo A."/>
            <person name="Salamov A."/>
            <person name="Ahrendt S.R."/>
            <person name="Lipzen A."/>
            <person name="Sullivan W."/>
            <person name="Andreopoulos W.B."/>
            <person name="Clum A."/>
            <person name="Lindquist E."/>
            <person name="Daum C."/>
            <person name="Ramamoorthy G.K."/>
            <person name="Gryganskyi A."/>
            <person name="Culley D."/>
            <person name="Magnuson J.K."/>
            <person name="James T.Y."/>
            <person name="O'Malley M.A."/>
            <person name="Stajich J.E."/>
            <person name="Spatafora J.W."/>
            <person name="Visel A."/>
            <person name="Grigoriev I.V."/>
        </authorList>
    </citation>
    <scope>NUCLEOTIDE SEQUENCE [LARGE SCALE GENOMIC DNA]</scope>
    <source>
        <strain evidence="9 10">12-1054</strain>
    </source>
</reference>
<dbReference type="Gene3D" id="3.10.20.90">
    <property type="entry name" value="Phosphatidylinositol 3-kinase Catalytic Subunit, Chain A, domain 1"/>
    <property type="match status" value="1"/>
</dbReference>
<keyword evidence="2 6" id="KW-0645">Protease</keyword>
<dbReference type="PANTHER" id="PTHR43982:SF1">
    <property type="entry name" value="UBIQUITIN CARBOXYL-TERMINAL HYDROLASE 14"/>
    <property type="match status" value="1"/>
</dbReference>
<dbReference type="STRING" id="56484.A0A1Y2FSB6"/>
<gene>
    <name evidence="9" type="ORF">BCR37DRAFT_343634</name>
</gene>
<dbReference type="Gene3D" id="3.90.70.10">
    <property type="entry name" value="Cysteine proteinases"/>
    <property type="match status" value="1"/>
</dbReference>